<evidence type="ECO:0000259" key="1">
    <source>
        <dbReference type="Pfam" id="PF08241"/>
    </source>
</evidence>
<organism evidence="2 3">
    <name type="scientific">Lactiplantibacillus brownii</name>
    <dbReference type="NCBI Taxonomy" id="3069269"/>
    <lineage>
        <taxon>Bacteria</taxon>
        <taxon>Bacillati</taxon>
        <taxon>Bacillota</taxon>
        <taxon>Bacilli</taxon>
        <taxon>Lactobacillales</taxon>
        <taxon>Lactobacillaceae</taxon>
        <taxon>Lactiplantibacillus</taxon>
    </lineage>
</organism>
<proteinExistence type="predicted"/>
<dbReference type="SUPFAM" id="SSF53335">
    <property type="entry name" value="S-adenosyl-L-methionine-dependent methyltransferases"/>
    <property type="match status" value="1"/>
</dbReference>
<dbReference type="InterPro" id="IPR029063">
    <property type="entry name" value="SAM-dependent_MTases_sf"/>
</dbReference>
<dbReference type="RefSeq" id="WP_308703102.1">
    <property type="nucleotide sequence ID" value="NZ_AP027463.1"/>
</dbReference>
<dbReference type="PANTHER" id="PTHR43861">
    <property type="entry name" value="TRANS-ACONITATE 2-METHYLTRANSFERASE-RELATED"/>
    <property type="match status" value="1"/>
</dbReference>
<dbReference type="EC" id="2.1.1.-" evidence="2"/>
<dbReference type="PANTHER" id="PTHR43861:SF1">
    <property type="entry name" value="TRANS-ACONITATE 2-METHYLTRANSFERASE"/>
    <property type="match status" value="1"/>
</dbReference>
<dbReference type="GO" id="GO:0008168">
    <property type="term" value="F:methyltransferase activity"/>
    <property type="evidence" value="ECO:0007669"/>
    <property type="project" value="UniProtKB-KW"/>
</dbReference>
<protein>
    <submittedName>
        <fullName evidence="2">Class I SAM-dependent methyltransferase</fullName>
        <ecNumber evidence="2">2.1.1.-</ecNumber>
    </submittedName>
</protein>
<gene>
    <name evidence="2" type="ORF">RA086_06880</name>
</gene>
<comment type="caution">
    <text evidence="2">The sequence shown here is derived from an EMBL/GenBank/DDBJ whole genome shotgun (WGS) entry which is preliminary data.</text>
</comment>
<dbReference type="CDD" id="cd02440">
    <property type="entry name" value="AdoMet_MTases"/>
    <property type="match status" value="1"/>
</dbReference>
<name>A0ABU1A9Q5_9LACO</name>
<evidence type="ECO:0000313" key="2">
    <source>
        <dbReference type="EMBL" id="MDQ7937350.1"/>
    </source>
</evidence>
<keyword evidence="3" id="KW-1185">Reference proteome</keyword>
<dbReference type="Gene3D" id="3.40.50.150">
    <property type="entry name" value="Vaccinia Virus protein VP39"/>
    <property type="match status" value="1"/>
</dbReference>
<reference evidence="2 3" key="1">
    <citation type="journal article" date="2023" name="Int. J. Syst. Evol. Microbiol.">
        <title>Lactiplantibacillus brownii sp. nov., a novel psychrotolerant species isolated from sauerkraut.</title>
        <authorList>
            <person name="Heng Y.C."/>
            <person name="Silvaraju S."/>
            <person name="Lee J.K.Y."/>
            <person name="Kittelmann S."/>
        </authorList>
    </citation>
    <scope>NUCLEOTIDE SEQUENCE [LARGE SCALE GENOMIC DNA]</scope>
    <source>
        <strain evidence="2 3">WILCCON 0030</strain>
    </source>
</reference>
<dbReference type="InterPro" id="IPR013216">
    <property type="entry name" value="Methyltransf_11"/>
</dbReference>
<dbReference type="Proteomes" id="UP001227831">
    <property type="component" value="Unassembled WGS sequence"/>
</dbReference>
<evidence type="ECO:0000313" key="3">
    <source>
        <dbReference type="Proteomes" id="UP001227831"/>
    </source>
</evidence>
<sequence>MTNIYDNDRFFEKYQQMARSQQGLAGADEWPTLEKLLPDFNGQSVLDLGCGYGWHARYAAKHGANMVVGVDLSAKMLAVARSKTQSSVIDYVQGDLAEVTFPVNQFDTVISSLALHYVPSFSQVVDQIKTYLKPQGRLIFSVEHPVFTAQGSEEWDYDEQHHIKSFPVDHYFYEGPRVTDFLATPVKKYHRTLTTYLETLLARNFRLEHVVEPMPPKSMLDLPGMADEMRRPMMLIVCATNQK</sequence>
<keyword evidence="2" id="KW-0808">Transferase</keyword>
<dbReference type="GO" id="GO:0032259">
    <property type="term" value="P:methylation"/>
    <property type="evidence" value="ECO:0007669"/>
    <property type="project" value="UniProtKB-KW"/>
</dbReference>
<dbReference type="Pfam" id="PF08241">
    <property type="entry name" value="Methyltransf_11"/>
    <property type="match status" value="1"/>
</dbReference>
<feature type="domain" description="Methyltransferase type 11" evidence="1">
    <location>
        <begin position="46"/>
        <end position="140"/>
    </location>
</feature>
<keyword evidence="2" id="KW-0489">Methyltransferase</keyword>
<dbReference type="EMBL" id="JAVCWF010000001">
    <property type="protein sequence ID" value="MDQ7937350.1"/>
    <property type="molecule type" value="Genomic_DNA"/>
</dbReference>
<accession>A0ABU1A9Q5</accession>